<dbReference type="PROSITE" id="PS00028">
    <property type="entry name" value="ZINC_FINGER_C2H2_1"/>
    <property type="match status" value="1"/>
</dbReference>
<sequence>MGEGGESGGGGGGGATTAAPPLRDIRRYKCGFCDVVRSKKCLLRAHVLEHHKDEVDALGGYWEGGDGGPRKELSRECQQCGMSFKKPAHLKQHMQSHSLEVLVCLMLGCGICSVNAQASSAHRICRNASYMLLLLFGVVARTLL</sequence>
<evidence type="ECO:0000256" key="3">
    <source>
        <dbReference type="ARBA" id="ARBA00022771"/>
    </source>
</evidence>
<dbReference type="PROSITE" id="PS50157">
    <property type="entry name" value="ZINC_FINGER_C2H2_2"/>
    <property type="match status" value="1"/>
</dbReference>
<evidence type="ECO:0000259" key="6">
    <source>
        <dbReference type="PROSITE" id="PS50157"/>
    </source>
</evidence>
<comment type="caution">
    <text evidence="7">The sequence shown here is derived from an EMBL/GenBank/DDBJ whole genome shotgun (WGS) entry which is preliminary data.</text>
</comment>
<accession>A0A921Q7Z7</accession>
<keyword evidence="1" id="KW-0479">Metal-binding</keyword>
<dbReference type="Pfam" id="PF00096">
    <property type="entry name" value="zf-C2H2"/>
    <property type="match status" value="1"/>
</dbReference>
<dbReference type="EMBL" id="CM027688">
    <property type="protein sequence ID" value="KAG0516691.1"/>
    <property type="molecule type" value="Genomic_DNA"/>
</dbReference>
<dbReference type="SUPFAM" id="SSF57667">
    <property type="entry name" value="beta-beta-alpha zinc fingers"/>
    <property type="match status" value="1"/>
</dbReference>
<feature type="domain" description="C2H2-type" evidence="6">
    <location>
        <begin position="75"/>
        <end position="102"/>
    </location>
</feature>
<dbReference type="InterPro" id="IPR013087">
    <property type="entry name" value="Znf_C2H2_type"/>
</dbReference>
<evidence type="ECO:0000313" key="7">
    <source>
        <dbReference type="EMBL" id="KAG0516691.1"/>
    </source>
</evidence>
<evidence type="ECO:0000313" key="8">
    <source>
        <dbReference type="Proteomes" id="UP000807115"/>
    </source>
</evidence>
<keyword evidence="4" id="KW-0862">Zinc</keyword>
<dbReference type="FunFam" id="3.30.160.60:FF:000100">
    <property type="entry name" value="Zinc finger 45-like"/>
    <property type="match status" value="1"/>
</dbReference>
<name>A0A921Q7Z7_SORBI</name>
<proteinExistence type="predicted"/>
<reference evidence="7" key="2">
    <citation type="submission" date="2020-10" db="EMBL/GenBank/DDBJ databases">
        <authorList>
            <person name="Cooper E.A."/>
            <person name="Brenton Z.W."/>
            <person name="Flinn B.S."/>
            <person name="Jenkins J."/>
            <person name="Shu S."/>
            <person name="Flowers D."/>
            <person name="Luo F."/>
            <person name="Wang Y."/>
            <person name="Xia P."/>
            <person name="Barry K."/>
            <person name="Daum C."/>
            <person name="Lipzen A."/>
            <person name="Yoshinaga Y."/>
            <person name="Schmutz J."/>
            <person name="Saski C."/>
            <person name="Vermerris W."/>
            <person name="Kresovich S."/>
        </authorList>
    </citation>
    <scope>NUCLEOTIDE SEQUENCE</scope>
</reference>
<dbReference type="Gene3D" id="3.30.160.60">
    <property type="entry name" value="Classic Zinc Finger"/>
    <property type="match status" value="1"/>
</dbReference>
<reference evidence="7" key="1">
    <citation type="journal article" date="2019" name="BMC Genomics">
        <title>A new reference genome for Sorghum bicolor reveals high levels of sequence similarity between sweet and grain genotypes: implications for the genetics of sugar metabolism.</title>
        <authorList>
            <person name="Cooper E.A."/>
            <person name="Brenton Z.W."/>
            <person name="Flinn B.S."/>
            <person name="Jenkins J."/>
            <person name="Shu S."/>
            <person name="Flowers D."/>
            <person name="Luo F."/>
            <person name="Wang Y."/>
            <person name="Xia P."/>
            <person name="Barry K."/>
            <person name="Daum C."/>
            <person name="Lipzen A."/>
            <person name="Yoshinaga Y."/>
            <person name="Schmutz J."/>
            <person name="Saski C."/>
            <person name="Vermerris W."/>
            <person name="Kresovich S."/>
        </authorList>
    </citation>
    <scope>NUCLEOTIDE SEQUENCE</scope>
</reference>
<keyword evidence="2" id="KW-0677">Repeat</keyword>
<keyword evidence="3 5" id="KW-0863">Zinc-finger</keyword>
<dbReference type="AlphaFoldDB" id="A0A921Q7Z7"/>
<dbReference type="SMART" id="SM00355">
    <property type="entry name" value="ZnF_C2H2"/>
    <property type="match status" value="2"/>
</dbReference>
<evidence type="ECO:0000256" key="5">
    <source>
        <dbReference type="PROSITE-ProRule" id="PRU00042"/>
    </source>
</evidence>
<organism evidence="7 8">
    <name type="scientific">Sorghum bicolor</name>
    <name type="common">Sorghum</name>
    <name type="synonym">Sorghum vulgare</name>
    <dbReference type="NCBI Taxonomy" id="4558"/>
    <lineage>
        <taxon>Eukaryota</taxon>
        <taxon>Viridiplantae</taxon>
        <taxon>Streptophyta</taxon>
        <taxon>Embryophyta</taxon>
        <taxon>Tracheophyta</taxon>
        <taxon>Spermatophyta</taxon>
        <taxon>Magnoliopsida</taxon>
        <taxon>Liliopsida</taxon>
        <taxon>Poales</taxon>
        <taxon>Poaceae</taxon>
        <taxon>PACMAD clade</taxon>
        <taxon>Panicoideae</taxon>
        <taxon>Andropogonodae</taxon>
        <taxon>Andropogoneae</taxon>
        <taxon>Sorghinae</taxon>
        <taxon>Sorghum</taxon>
    </lineage>
</organism>
<gene>
    <name evidence="7" type="ORF">BDA96_09G025500</name>
</gene>
<dbReference type="GO" id="GO:0008270">
    <property type="term" value="F:zinc ion binding"/>
    <property type="evidence" value="ECO:0007669"/>
    <property type="project" value="UniProtKB-KW"/>
</dbReference>
<protein>
    <recommendedName>
        <fullName evidence="6">C2H2-type domain-containing protein</fullName>
    </recommendedName>
</protein>
<evidence type="ECO:0000256" key="2">
    <source>
        <dbReference type="ARBA" id="ARBA00022737"/>
    </source>
</evidence>
<dbReference type="InterPro" id="IPR036236">
    <property type="entry name" value="Znf_C2H2_sf"/>
</dbReference>
<dbReference type="Proteomes" id="UP000807115">
    <property type="component" value="Chromosome 9"/>
</dbReference>
<evidence type="ECO:0000256" key="4">
    <source>
        <dbReference type="ARBA" id="ARBA00022833"/>
    </source>
</evidence>
<evidence type="ECO:0000256" key="1">
    <source>
        <dbReference type="ARBA" id="ARBA00022723"/>
    </source>
</evidence>